<proteinExistence type="inferred from homology"/>
<name>A0AAD7WB51_9TELE</name>
<dbReference type="PANTHER" id="PTHR11430:SF133">
    <property type="entry name" value="LIPOCALIN"/>
    <property type="match status" value="1"/>
</dbReference>
<dbReference type="InterPro" id="IPR000566">
    <property type="entry name" value="Lipocln_cytosolic_FA-bd_dom"/>
</dbReference>
<evidence type="ECO:0000256" key="4">
    <source>
        <dbReference type="ARBA" id="ARBA00022729"/>
    </source>
</evidence>
<dbReference type="EMBL" id="JAINUG010000167">
    <property type="protein sequence ID" value="KAJ8390612.1"/>
    <property type="molecule type" value="Genomic_DNA"/>
</dbReference>
<dbReference type="InterPro" id="IPR012674">
    <property type="entry name" value="Calycin"/>
</dbReference>
<accession>A0AAD7WB51</accession>
<dbReference type="SUPFAM" id="SSF50814">
    <property type="entry name" value="Lipocalins"/>
    <property type="match status" value="1"/>
</dbReference>
<dbReference type="GO" id="GO:0036094">
    <property type="term" value="F:small molecule binding"/>
    <property type="evidence" value="ECO:0007669"/>
    <property type="project" value="InterPro"/>
</dbReference>
<keyword evidence="3" id="KW-0964">Secreted</keyword>
<organism evidence="7 8">
    <name type="scientific">Aldrovandia affinis</name>
    <dbReference type="NCBI Taxonomy" id="143900"/>
    <lineage>
        <taxon>Eukaryota</taxon>
        <taxon>Metazoa</taxon>
        <taxon>Chordata</taxon>
        <taxon>Craniata</taxon>
        <taxon>Vertebrata</taxon>
        <taxon>Euteleostomi</taxon>
        <taxon>Actinopterygii</taxon>
        <taxon>Neopterygii</taxon>
        <taxon>Teleostei</taxon>
        <taxon>Notacanthiformes</taxon>
        <taxon>Halosauridae</taxon>
        <taxon>Aldrovandia</taxon>
    </lineage>
</organism>
<evidence type="ECO:0000313" key="7">
    <source>
        <dbReference type="EMBL" id="KAJ8390612.1"/>
    </source>
</evidence>
<evidence type="ECO:0000256" key="2">
    <source>
        <dbReference type="ARBA" id="ARBA00006889"/>
    </source>
</evidence>
<evidence type="ECO:0000259" key="6">
    <source>
        <dbReference type="Pfam" id="PF00061"/>
    </source>
</evidence>
<comment type="subcellular location">
    <subcellularLocation>
        <location evidence="1">Secreted</location>
    </subcellularLocation>
</comment>
<dbReference type="PRINTS" id="PR01215">
    <property type="entry name" value="A1MCGLOBULIN"/>
</dbReference>
<dbReference type="AlphaFoldDB" id="A0AAD7WB51"/>
<evidence type="ECO:0000313" key="8">
    <source>
        <dbReference type="Proteomes" id="UP001221898"/>
    </source>
</evidence>
<protein>
    <recommendedName>
        <fullName evidence="6">Lipocalin/cytosolic fatty-acid binding domain-containing protein</fullName>
    </recommendedName>
</protein>
<feature type="domain" description="Lipocalin/cytosolic fatty-acid binding" evidence="6">
    <location>
        <begin position="8"/>
        <end position="108"/>
    </location>
</feature>
<dbReference type="Pfam" id="PF00061">
    <property type="entry name" value="Lipocalin"/>
    <property type="match status" value="1"/>
</dbReference>
<keyword evidence="5" id="KW-1015">Disulfide bond</keyword>
<dbReference type="InterPro" id="IPR002345">
    <property type="entry name" value="Lipocalin"/>
</dbReference>
<comment type="similarity">
    <text evidence="2">Belongs to the calycin superfamily. Lipocalin family.</text>
</comment>
<dbReference type="PANTHER" id="PTHR11430">
    <property type="entry name" value="LIPOCALIN"/>
    <property type="match status" value="1"/>
</dbReference>
<gene>
    <name evidence="7" type="ORF">AAFF_G00102180</name>
</gene>
<dbReference type="InterPro" id="IPR002968">
    <property type="entry name" value="A1-microglobln"/>
</dbReference>
<dbReference type="GO" id="GO:0005576">
    <property type="term" value="C:extracellular region"/>
    <property type="evidence" value="ECO:0007669"/>
    <property type="project" value="UniProtKB-SubCell"/>
</dbReference>
<evidence type="ECO:0000256" key="3">
    <source>
        <dbReference type="ARBA" id="ARBA00022525"/>
    </source>
</evidence>
<keyword evidence="8" id="KW-1185">Reference proteome</keyword>
<dbReference type="Gene3D" id="2.40.128.20">
    <property type="match status" value="1"/>
</dbReference>
<evidence type="ECO:0000256" key="5">
    <source>
        <dbReference type="ARBA" id="ARBA00023157"/>
    </source>
</evidence>
<reference evidence="7" key="1">
    <citation type="journal article" date="2023" name="Science">
        <title>Genome structures resolve the early diversification of teleost fishes.</title>
        <authorList>
            <person name="Parey E."/>
            <person name="Louis A."/>
            <person name="Montfort J."/>
            <person name="Bouchez O."/>
            <person name="Roques C."/>
            <person name="Iampietro C."/>
            <person name="Lluch J."/>
            <person name="Castinel A."/>
            <person name="Donnadieu C."/>
            <person name="Desvignes T."/>
            <person name="Floi Bucao C."/>
            <person name="Jouanno E."/>
            <person name="Wen M."/>
            <person name="Mejri S."/>
            <person name="Dirks R."/>
            <person name="Jansen H."/>
            <person name="Henkel C."/>
            <person name="Chen W.J."/>
            <person name="Zahm M."/>
            <person name="Cabau C."/>
            <person name="Klopp C."/>
            <person name="Thompson A.W."/>
            <person name="Robinson-Rechavi M."/>
            <person name="Braasch I."/>
            <person name="Lecointre G."/>
            <person name="Bobe J."/>
            <person name="Postlethwait J.H."/>
            <person name="Berthelot C."/>
            <person name="Roest Crollius H."/>
            <person name="Guiguen Y."/>
        </authorList>
    </citation>
    <scope>NUCLEOTIDE SEQUENCE</scope>
    <source>
        <strain evidence="7">NC1722</strain>
    </source>
</reference>
<keyword evidence="4" id="KW-0732">Signal</keyword>
<comment type="caution">
    <text evidence="7">The sequence shown here is derived from an EMBL/GenBank/DDBJ whole genome shotgun (WGS) entry which is preliminary data.</text>
</comment>
<dbReference type="Proteomes" id="UP001221898">
    <property type="component" value="Unassembled WGS sequence"/>
</dbReference>
<sequence>MLRTALFTRSDGSCWMTTHLAKKTDVPGKFTFRSQRWGNDNDVRVADVKYDEYALVHSIKTKGGVPSTLNMLYARGTDLNPEVQHKFKQFSLETGILPENIAILPKNDVCPAA</sequence>
<evidence type="ECO:0000256" key="1">
    <source>
        <dbReference type="ARBA" id="ARBA00004613"/>
    </source>
</evidence>